<dbReference type="AlphaFoldDB" id="J4C999"/>
<dbReference type="GeneID" id="20716594"/>
<dbReference type="RefSeq" id="XP_009692469.1">
    <property type="nucleotide sequence ID" value="XM_009694174.1"/>
</dbReference>
<dbReference type="Proteomes" id="UP000003786">
    <property type="component" value="Chromosome 4"/>
</dbReference>
<accession>J4C999</accession>
<dbReference type="OrthoDB" id="362006at2759"/>
<evidence type="ECO:0000256" key="1">
    <source>
        <dbReference type="SAM" id="MobiDB-lite"/>
    </source>
</evidence>
<feature type="compositionally biased region" description="Low complexity" evidence="1">
    <location>
        <begin position="165"/>
        <end position="178"/>
    </location>
</feature>
<feature type="region of interest" description="Disordered" evidence="1">
    <location>
        <begin position="158"/>
        <end position="216"/>
    </location>
</feature>
<dbReference type="VEuPathDB" id="PiroplasmaDB:TOT_040000538"/>
<evidence type="ECO:0000313" key="2">
    <source>
        <dbReference type="EMBL" id="BAM42168.1"/>
    </source>
</evidence>
<proteinExistence type="predicted"/>
<reference evidence="2 3" key="1">
    <citation type="journal article" date="2012" name="MBio">
        <title>Comparative genome analysis of three eukaryotic parasites with differing abilities to transform leukocytes reveals key mediators of Theileria-induced leukocyte transformation.</title>
        <authorList>
            <person name="Hayashida K."/>
            <person name="Hara Y."/>
            <person name="Abe T."/>
            <person name="Yamasaki C."/>
            <person name="Toyoda A."/>
            <person name="Kosuge T."/>
            <person name="Suzuki Y."/>
            <person name="Sato Y."/>
            <person name="Kawashima S."/>
            <person name="Katayama T."/>
            <person name="Wakaguri H."/>
            <person name="Inoue N."/>
            <person name="Homma K."/>
            <person name="Tada-Umezaki M."/>
            <person name="Yagi Y."/>
            <person name="Fujii Y."/>
            <person name="Habara T."/>
            <person name="Kanehisa M."/>
            <person name="Watanabe H."/>
            <person name="Ito K."/>
            <person name="Gojobori T."/>
            <person name="Sugawara H."/>
            <person name="Imanishi T."/>
            <person name="Weir W."/>
            <person name="Gardner M."/>
            <person name="Pain A."/>
            <person name="Shiels B."/>
            <person name="Hattori M."/>
            <person name="Nene V."/>
            <person name="Sugimoto C."/>
        </authorList>
    </citation>
    <scope>NUCLEOTIDE SEQUENCE [LARGE SCALE GENOMIC DNA]</scope>
    <source>
        <strain evidence="2 3">Shintoku</strain>
    </source>
</reference>
<protein>
    <submittedName>
        <fullName evidence="2">Uncharacterized protein</fullName>
    </submittedName>
</protein>
<dbReference type="EMBL" id="AP011949">
    <property type="protein sequence ID" value="BAM42168.1"/>
    <property type="molecule type" value="Genomic_DNA"/>
</dbReference>
<gene>
    <name evidence="2" type="ORF">TOT_040000538</name>
</gene>
<dbReference type="KEGG" id="tot:TOT_040000538"/>
<name>J4C999_THEOR</name>
<evidence type="ECO:0000313" key="3">
    <source>
        <dbReference type="Proteomes" id="UP000003786"/>
    </source>
</evidence>
<sequence length="271" mass="29719">MERKLLPSFDPEEQSECSCCCDDSDYSDCSCCDCDCDSTCSSCFDSPKLLYTNSKLNRKVLKELQYIEELSKSCDGSGDHVLVYNFKDQSKKNVKLQSSNLNYASQTHLGAKECFGGPHCASGPSHHLETLSSFHSKQLQQELLEIEKLLCEASLDSHSRGTCQSSDSLDSPRSDSASQLNGSGAHSPVARPFSDGSGSHRARNATSGGDSNGFPSGFNTPKLRFGDADYDDLDKLYSMLVSLDLYSYMFVVENVLDQRMKLELSQARAAA</sequence>
<dbReference type="eggNOG" id="ENOG502QXPM">
    <property type="taxonomic scope" value="Eukaryota"/>
</dbReference>
<organism evidence="2 3">
    <name type="scientific">Theileria orientalis strain Shintoku</name>
    <dbReference type="NCBI Taxonomy" id="869250"/>
    <lineage>
        <taxon>Eukaryota</taxon>
        <taxon>Sar</taxon>
        <taxon>Alveolata</taxon>
        <taxon>Apicomplexa</taxon>
        <taxon>Aconoidasida</taxon>
        <taxon>Piroplasmida</taxon>
        <taxon>Theileriidae</taxon>
        <taxon>Theileria</taxon>
    </lineage>
</organism>
<keyword evidence="3" id="KW-1185">Reference proteome</keyword>
<feature type="compositionally biased region" description="Polar residues" evidence="1">
    <location>
        <begin position="204"/>
        <end position="216"/>
    </location>
</feature>